<dbReference type="Pfam" id="PF01730">
    <property type="entry name" value="UreF"/>
    <property type="match status" value="1"/>
</dbReference>
<dbReference type="GO" id="GO:0016151">
    <property type="term" value="F:nickel cation binding"/>
    <property type="evidence" value="ECO:0007669"/>
    <property type="project" value="UniProtKB-UniRule"/>
</dbReference>
<keyword evidence="2 3" id="KW-0143">Chaperone</keyword>
<dbReference type="EMBL" id="JAESVN010000003">
    <property type="protein sequence ID" value="MBL4917099.1"/>
    <property type="molecule type" value="Genomic_DNA"/>
</dbReference>
<dbReference type="HAMAP" id="MF_01385">
    <property type="entry name" value="UreF"/>
    <property type="match status" value="1"/>
</dbReference>
<dbReference type="GO" id="GO:0005737">
    <property type="term" value="C:cytoplasm"/>
    <property type="evidence" value="ECO:0007669"/>
    <property type="project" value="UniProtKB-SubCell"/>
</dbReference>
<evidence type="ECO:0000256" key="2">
    <source>
        <dbReference type="ARBA" id="ARBA00023186"/>
    </source>
</evidence>
<evidence type="ECO:0000256" key="3">
    <source>
        <dbReference type="HAMAP-Rule" id="MF_01385"/>
    </source>
</evidence>
<dbReference type="PANTHER" id="PTHR33620:SF1">
    <property type="entry name" value="UREASE ACCESSORY PROTEIN F"/>
    <property type="match status" value="1"/>
</dbReference>
<keyword evidence="1 3" id="KW-0996">Nickel insertion</keyword>
<dbReference type="Proteomes" id="UP000648908">
    <property type="component" value="Unassembled WGS sequence"/>
</dbReference>
<comment type="function">
    <text evidence="3">Required for maturation of urease via the functional incorporation of the urease nickel metallocenter.</text>
</comment>
<dbReference type="AlphaFoldDB" id="A0A8K0VC88"/>
<dbReference type="RefSeq" id="WP_202687937.1">
    <property type="nucleotide sequence ID" value="NZ_JAESVN010000003.1"/>
</dbReference>
<accession>A0A8K0VC88</accession>
<dbReference type="Gene3D" id="1.10.4190.10">
    <property type="entry name" value="Urease accessory protein UreF"/>
    <property type="match status" value="1"/>
</dbReference>
<comment type="caution">
    <text evidence="4">The sequence shown here is derived from an EMBL/GenBank/DDBJ whole genome shotgun (WGS) entry which is preliminary data.</text>
</comment>
<comment type="subunit">
    <text evidence="3">UreD, UreF and UreG form a complex that acts as a GTP-hydrolysis-dependent molecular chaperone, activating the urease apoprotein by helping to assemble the nickel containing metallocenter of UreC. The UreE protein probably delivers the nickel.</text>
</comment>
<dbReference type="InterPro" id="IPR002639">
    <property type="entry name" value="UreF"/>
</dbReference>
<dbReference type="InterPro" id="IPR038277">
    <property type="entry name" value="UreF_sf"/>
</dbReference>
<sequence>MIAVPSPPKASPGASLLAFQQWLSPAFPTGGFAYSQGMEGPMAARELRDAAGVGDYLADILRFGSGRVDATLLCHAALGDSDADALADLALALAPTAERLREIREIGAAITALTNALNGTAHPPRPHAVALGVAARGLDLPGAQLAAMFLQAQATTLVSAATRFIPLGQTEAQLALARLAPLILDLADEAARTPLEAIGSATFRADLASAAHETLDVRIFRT</sequence>
<protein>
    <recommendedName>
        <fullName evidence="3">Urease accessory protein UreF</fullName>
    </recommendedName>
</protein>
<comment type="subcellular location">
    <subcellularLocation>
        <location evidence="3">Cytoplasm</location>
    </subcellularLocation>
</comment>
<evidence type="ECO:0000256" key="1">
    <source>
        <dbReference type="ARBA" id="ARBA00022988"/>
    </source>
</evidence>
<comment type="similarity">
    <text evidence="3">Belongs to the UreF family.</text>
</comment>
<keyword evidence="3" id="KW-0963">Cytoplasm</keyword>
<reference evidence="4" key="1">
    <citation type="submission" date="2021-01" db="EMBL/GenBank/DDBJ databases">
        <title>Tabrizicola alba sp. nov. a motile alkaliphilic bacterium isolated from a soda lake.</title>
        <authorList>
            <person name="Szuroczki S."/>
            <person name="Abbaszade G."/>
            <person name="Schumann P."/>
            <person name="Toth E."/>
        </authorList>
    </citation>
    <scope>NUCLEOTIDE SEQUENCE</scope>
    <source>
        <strain evidence="4">DMG-N-6</strain>
    </source>
</reference>
<evidence type="ECO:0000313" key="4">
    <source>
        <dbReference type="EMBL" id="MBL4917099.1"/>
    </source>
</evidence>
<evidence type="ECO:0000313" key="5">
    <source>
        <dbReference type="Proteomes" id="UP000648908"/>
    </source>
</evidence>
<dbReference type="PIRSF" id="PIRSF009467">
    <property type="entry name" value="Ureas_acces_UreF"/>
    <property type="match status" value="1"/>
</dbReference>
<gene>
    <name evidence="3" type="primary">ureF</name>
    <name evidence="4" type="ORF">JL811_07670</name>
</gene>
<proteinExistence type="inferred from homology"/>
<name>A0A8K0VC88_9RHOB</name>
<organism evidence="4 5">
    <name type="scientific">Szabonella alba</name>
    <dbReference type="NCBI Taxonomy" id="2804194"/>
    <lineage>
        <taxon>Bacteria</taxon>
        <taxon>Pseudomonadati</taxon>
        <taxon>Pseudomonadota</taxon>
        <taxon>Alphaproteobacteria</taxon>
        <taxon>Rhodobacterales</taxon>
        <taxon>Paracoccaceae</taxon>
        <taxon>Szabonella</taxon>
    </lineage>
</organism>
<keyword evidence="5" id="KW-1185">Reference proteome</keyword>
<dbReference type="PANTHER" id="PTHR33620">
    <property type="entry name" value="UREASE ACCESSORY PROTEIN F"/>
    <property type="match status" value="1"/>
</dbReference>